<keyword evidence="1" id="KW-0472">Membrane</keyword>
<protein>
    <submittedName>
        <fullName evidence="2">Uncharacterized protein</fullName>
    </submittedName>
</protein>
<proteinExistence type="predicted"/>
<accession>M7NYU4</accession>
<dbReference type="OrthoDB" id="8536790at2"/>
<dbReference type="EMBL" id="APHR01000058">
    <property type="protein sequence ID" value="EMR12402.1"/>
    <property type="molecule type" value="Genomic_DNA"/>
</dbReference>
<reference evidence="2 3" key="1">
    <citation type="journal article" date="2013" name="Genome Announc.">
        <title>Draft Genome Sequence of Methylophaga lonarensis MPLT, a Haloalkaliphilic (Non-Methane-Utilizing) Methylotroph.</title>
        <authorList>
            <person name="Shetty S.A."/>
            <person name="Marathe N.P."/>
            <person name="Munot H."/>
            <person name="Antony C.P."/>
            <person name="Dhotre D.P."/>
            <person name="Murrell J.C."/>
            <person name="Shouche Y.S."/>
        </authorList>
    </citation>
    <scope>NUCLEOTIDE SEQUENCE [LARGE SCALE GENOMIC DNA]</scope>
    <source>
        <strain evidence="2 3">MPL</strain>
    </source>
</reference>
<dbReference type="eggNOG" id="ENOG50305WS">
    <property type="taxonomic scope" value="Bacteria"/>
</dbReference>
<evidence type="ECO:0000313" key="2">
    <source>
        <dbReference type="EMBL" id="EMR12402.1"/>
    </source>
</evidence>
<dbReference type="PATRIC" id="fig|1286106.3.peg.2156"/>
<feature type="transmembrane region" description="Helical" evidence="1">
    <location>
        <begin position="52"/>
        <end position="70"/>
    </location>
</feature>
<gene>
    <name evidence="2" type="ORF">MPL1_10762</name>
</gene>
<organism evidence="2 3">
    <name type="scientific">Methylophaga lonarensis MPL</name>
    <dbReference type="NCBI Taxonomy" id="1286106"/>
    <lineage>
        <taxon>Bacteria</taxon>
        <taxon>Pseudomonadati</taxon>
        <taxon>Pseudomonadota</taxon>
        <taxon>Gammaproteobacteria</taxon>
        <taxon>Thiotrichales</taxon>
        <taxon>Piscirickettsiaceae</taxon>
        <taxon>Methylophaga</taxon>
    </lineage>
</organism>
<name>M7NYU4_9GAMM</name>
<dbReference type="AlphaFoldDB" id="M7NYU4"/>
<feature type="transmembrane region" description="Helical" evidence="1">
    <location>
        <begin position="116"/>
        <end position="136"/>
    </location>
</feature>
<keyword evidence="1" id="KW-1133">Transmembrane helix</keyword>
<feature type="transmembrane region" description="Helical" evidence="1">
    <location>
        <begin position="12"/>
        <end position="32"/>
    </location>
</feature>
<comment type="caution">
    <text evidence="2">The sequence shown here is derived from an EMBL/GenBank/DDBJ whole genome shotgun (WGS) entry which is preliminary data.</text>
</comment>
<evidence type="ECO:0000313" key="3">
    <source>
        <dbReference type="Proteomes" id="UP000012019"/>
    </source>
</evidence>
<keyword evidence="3" id="KW-1185">Reference proteome</keyword>
<dbReference type="RefSeq" id="WP_009727114.1">
    <property type="nucleotide sequence ID" value="NZ_APHR01000058.1"/>
</dbReference>
<evidence type="ECO:0000256" key="1">
    <source>
        <dbReference type="SAM" id="Phobius"/>
    </source>
</evidence>
<sequence>MTNHSQHAGNVILLRGACLWILMALILAWILVGLYNQIGFLQQLFPGELRRILQAHIDFLLMSALILGFYGAKVSLPWHVSWAMVVGAFTNSSLFLMYALFPVLDPATEAYTPNGFWFNLFNVYLYSSLLVTSYGFGKGAVVVLRSTKSSADDTSQNCKRCGRRLA</sequence>
<keyword evidence="1" id="KW-0812">Transmembrane</keyword>
<feature type="transmembrane region" description="Helical" evidence="1">
    <location>
        <begin position="82"/>
        <end position="104"/>
    </location>
</feature>
<dbReference type="Proteomes" id="UP000012019">
    <property type="component" value="Unassembled WGS sequence"/>
</dbReference>